<evidence type="ECO:0000256" key="2">
    <source>
        <dbReference type="ARBA" id="ARBA00022729"/>
    </source>
</evidence>
<dbReference type="Pfam" id="PF12951">
    <property type="entry name" value="PATR"/>
    <property type="match status" value="1"/>
</dbReference>
<dbReference type="PROSITE" id="PS00137">
    <property type="entry name" value="SUBTILASE_HIS"/>
    <property type="match status" value="1"/>
</dbReference>
<reference evidence="7" key="1">
    <citation type="submission" date="2020-02" db="EMBL/GenBank/DDBJ databases">
        <authorList>
            <person name="Chen W.-M."/>
        </authorList>
    </citation>
    <scope>NUCLEOTIDE SEQUENCE</scope>
    <source>
        <strain evidence="7">NBD-18</strain>
    </source>
</reference>
<dbReference type="InterPro" id="IPR013425">
    <property type="entry name" value="Autotrns_rpt"/>
</dbReference>
<dbReference type="GO" id="GO:0016485">
    <property type="term" value="P:protein processing"/>
    <property type="evidence" value="ECO:0007669"/>
    <property type="project" value="TreeGrafter"/>
</dbReference>
<feature type="active site" description="Charge relay system" evidence="5">
    <location>
        <position position="365"/>
    </location>
</feature>
<dbReference type="NCBIfam" id="TIGR02601">
    <property type="entry name" value="autotrns_rpt"/>
    <property type="match status" value="1"/>
</dbReference>
<dbReference type="PRINTS" id="PR00723">
    <property type="entry name" value="SUBTILISIN"/>
</dbReference>
<keyword evidence="2" id="KW-0732">Signal</keyword>
<dbReference type="RefSeq" id="WP_163654312.1">
    <property type="nucleotide sequence ID" value="NZ_JAAGRN010000005.1"/>
</dbReference>
<dbReference type="Pfam" id="PF00082">
    <property type="entry name" value="Peptidase_S8"/>
    <property type="match status" value="1"/>
</dbReference>
<evidence type="ECO:0000256" key="4">
    <source>
        <dbReference type="ARBA" id="ARBA00022825"/>
    </source>
</evidence>
<dbReference type="PROSITE" id="PS00138">
    <property type="entry name" value="SUBTILASE_SER"/>
    <property type="match status" value="1"/>
</dbReference>
<dbReference type="EMBL" id="JAAGRN010000005">
    <property type="protein sequence ID" value="NDY83282.1"/>
    <property type="molecule type" value="Genomic_DNA"/>
</dbReference>
<feature type="active site" description="Charge relay system" evidence="5">
    <location>
        <position position="138"/>
    </location>
</feature>
<gene>
    <name evidence="7" type="ORF">G3I67_08555</name>
</gene>
<dbReference type="CDD" id="cd04848">
    <property type="entry name" value="Peptidases_S8_Autotransporter_serine_protease_like"/>
    <property type="match status" value="1"/>
</dbReference>
<evidence type="ECO:0000256" key="5">
    <source>
        <dbReference type="PROSITE-ProRule" id="PRU01240"/>
    </source>
</evidence>
<keyword evidence="3 5" id="KW-0378">Hydrolase</keyword>
<dbReference type="InterPro" id="IPR006315">
    <property type="entry name" value="OM_autotransptr_brl_dom"/>
</dbReference>
<dbReference type="InterPro" id="IPR023828">
    <property type="entry name" value="Peptidase_S8_Ser-AS"/>
</dbReference>
<dbReference type="SUPFAM" id="SSF103515">
    <property type="entry name" value="Autotransporter"/>
    <property type="match status" value="1"/>
</dbReference>
<comment type="similarity">
    <text evidence="5">Belongs to the peptidase S8 family.</text>
</comment>
<dbReference type="NCBIfam" id="TIGR01414">
    <property type="entry name" value="autotrans_barl"/>
    <property type="match status" value="1"/>
</dbReference>
<name>A0A6B2QZ47_9BURK</name>
<dbReference type="Gene3D" id="3.40.50.200">
    <property type="entry name" value="Peptidase S8/S53 domain"/>
    <property type="match status" value="1"/>
</dbReference>
<dbReference type="PANTHER" id="PTHR42884">
    <property type="entry name" value="PROPROTEIN CONVERTASE SUBTILISIN/KEXIN-RELATED"/>
    <property type="match status" value="1"/>
</dbReference>
<dbReference type="InterPro" id="IPR022398">
    <property type="entry name" value="Peptidase_S8_His-AS"/>
</dbReference>
<dbReference type="GO" id="GO:0004252">
    <property type="term" value="F:serine-type endopeptidase activity"/>
    <property type="evidence" value="ECO:0007669"/>
    <property type="project" value="UniProtKB-UniRule"/>
</dbReference>
<dbReference type="InterPro" id="IPR015500">
    <property type="entry name" value="Peptidase_S8_subtilisin-rel"/>
</dbReference>
<dbReference type="GO" id="GO:0005886">
    <property type="term" value="C:plasma membrane"/>
    <property type="evidence" value="ECO:0007669"/>
    <property type="project" value="TreeGrafter"/>
</dbReference>
<comment type="caution">
    <text evidence="7">The sequence shown here is derived from an EMBL/GenBank/DDBJ whole genome shotgun (WGS) entry which is preliminary data.</text>
</comment>
<feature type="active site" description="Charge relay system" evidence="5">
    <location>
        <position position="78"/>
    </location>
</feature>
<sequence length="988" mass="104665">MTIGKILQSEKNIQASRSIRVPSLLIGAFLAFAIHNLSQAQFIYSTDYSNQPALATINALPAYQQGITGSKILIGIIDSGITPNHASFNGSIMSGIGWRRTDSQLDVDNWTPYYVSRSANNLNLLTDLKTDYSATEGHGTFVSSIAAGRPTGTRDMIGVAYNANIALGTVYFHKEVNGVITQQGLSDEQFAQAIRFVADQRPKVINNSWGESASWNISMEARAQKNIADGPNTINALKYAQDKGAVIVFAAGNDSVGWPGPPATLPSVDESVRQKGGWIVVAATTVRGVNPSTNQIEMAQTRPDLTAPADDGDYYTNYCGAAKLYCISAPGGLNGVPDDIAIKDKGIKGATAPTTDGYSFGNGTSYASPLVAGAVALVSEVFPWMTNKNLATTILTTGTTAENPSEIWGRGLLDVGRAIKGPGIFEETFDANVTAEFSSTFGNNISGTAGLDKRGAGRLIMSGASTYTGATGIYAGTLQVTGSISSSTVTVFREGTLTGSGTVGPTTVAGTIAPGNSPGTLTIAGNYLQQAGGIYEYEIDGQGKTDLISVQGNATIESGSILRMMNPLRMRLNTGYSLLTATDGIVGQNNFSTPNYILLNQNFSITTNGSTSDLQYLLTRNDKPMRSFGTLSNQHNMADALDQLQSSHPLFTQVMLTTDRYDLRNTLNRLNGEIYASTLSTLINQSNLVLQPVTNRLQNAFHRTGLSDGAQTLREYGPDKAVWGQALGGWGKLSGGTVAQGVNSGMGGLLIGSDVALTPNSRLGLSGGVTSTRVSNDDASSYTTGYHLLAYGGIQGNRFGLRGGVGQSWYTTSANRNLPFEYDRVSGNTNSNSTQLFVETDISYSIGATNFRPFIGLTQLWMRSNAFSEAQTNFVRLNANASQNNVTFSTVGLRADRTFETKTNQISINGMLGWRNASGAVSPSTTMQLDFSNPYSVAGAPIAKNALVLELSIGAEVAQNTTVNLSYGGQFGSGAQSNTLQAGLVYRF</sequence>
<evidence type="ECO:0000256" key="1">
    <source>
        <dbReference type="ARBA" id="ARBA00022670"/>
    </source>
</evidence>
<protein>
    <submittedName>
        <fullName evidence="7">Autotransporter domain-containing protein</fullName>
    </submittedName>
</protein>
<dbReference type="SUPFAM" id="SSF52743">
    <property type="entry name" value="Subtilisin-like"/>
    <property type="match status" value="1"/>
</dbReference>
<dbReference type="PANTHER" id="PTHR42884:SF14">
    <property type="entry name" value="NEUROENDOCRINE CONVERTASE 1"/>
    <property type="match status" value="1"/>
</dbReference>
<keyword evidence="4 5" id="KW-0720">Serine protease</keyword>
<keyword evidence="1 5" id="KW-0645">Protease</keyword>
<dbReference type="AlphaFoldDB" id="A0A6B2QZ47"/>
<dbReference type="SMART" id="SM00869">
    <property type="entry name" value="Autotransporter"/>
    <property type="match status" value="1"/>
</dbReference>
<dbReference type="InterPro" id="IPR005546">
    <property type="entry name" value="Autotransporte_beta"/>
</dbReference>
<organism evidence="7">
    <name type="scientific">Sheuella amnicola</name>
    <dbReference type="NCBI Taxonomy" id="2707330"/>
    <lineage>
        <taxon>Bacteria</taxon>
        <taxon>Pseudomonadati</taxon>
        <taxon>Pseudomonadota</taxon>
        <taxon>Betaproteobacteria</taxon>
        <taxon>Burkholderiales</taxon>
        <taxon>Alcaligenaceae</taxon>
        <taxon>Sheuella</taxon>
    </lineage>
</organism>
<feature type="domain" description="Autotransporter" evidence="6">
    <location>
        <begin position="715"/>
        <end position="988"/>
    </location>
</feature>
<dbReference type="InterPro" id="IPR036852">
    <property type="entry name" value="Peptidase_S8/S53_dom_sf"/>
</dbReference>
<dbReference type="InterPro" id="IPR034061">
    <property type="entry name" value="Peptidases_S8_Autotransporter"/>
</dbReference>
<evidence type="ECO:0000256" key="3">
    <source>
        <dbReference type="ARBA" id="ARBA00022801"/>
    </source>
</evidence>
<dbReference type="PROSITE" id="PS51892">
    <property type="entry name" value="SUBTILASE"/>
    <property type="match status" value="1"/>
</dbReference>
<dbReference type="InterPro" id="IPR000209">
    <property type="entry name" value="Peptidase_S8/S53_dom"/>
</dbReference>
<accession>A0A6B2QZ47</accession>
<evidence type="ECO:0000313" key="7">
    <source>
        <dbReference type="EMBL" id="NDY83282.1"/>
    </source>
</evidence>
<dbReference type="Gene3D" id="2.40.128.130">
    <property type="entry name" value="Autotransporter beta-domain"/>
    <property type="match status" value="1"/>
</dbReference>
<proteinExistence type="inferred from homology"/>
<dbReference type="Pfam" id="PF03797">
    <property type="entry name" value="Autotransporter"/>
    <property type="match status" value="1"/>
</dbReference>
<dbReference type="GO" id="GO:0019867">
    <property type="term" value="C:outer membrane"/>
    <property type="evidence" value="ECO:0007669"/>
    <property type="project" value="InterPro"/>
</dbReference>
<dbReference type="PROSITE" id="PS00136">
    <property type="entry name" value="SUBTILASE_ASP"/>
    <property type="match status" value="1"/>
</dbReference>
<evidence type="ECO:0000259" key="6">
    <source>
        <dbReference type="PROSITE" id="PS51208"/>
    </source>
</evidence>
<dbReference type="InterPro" id="IPR023827">
    <property type="entry name" value="Peptidase_S8_Asp-AS"/>
</dbReference>
<dbReference type="PROSITE" id="PS51208">
    <property type="entry name" value="AUTOTRANSPORTER"/>
    <property type="match status" value="1"/>
</dbReference>
<dbReference type="InterPro" id="IPR036709">
    <property type="entry name" value="Autotransporte_beta_dom_sf"/>
</dbReference>